<dbReference type="Gene3D" id="3.40.50.1820">
    <property type="entry name" value="alpha/beta hydrolase"/>
    <property type="match status" value="1"/>
</dbReference>
<dbReference type="STRING" id="1149755.A0A2J6R8B9"/>
<dbReference type="AlphaFoldDB" id="A0A2J6R8B9"/>
<dbReference type="InterPro" id="IPR050466">
    <property type="entry name" value="Carboxylest/Gibb_receptor"/>
</dbReference>
<name>A0A2J6R8B9_HYAVF</name>
<sequence length="482" mass="54187">MERAMVLSSTAPIQPGCCRLREALTRQARPVGNRVRVAGVHELSRPQLRSQKRASFPSSKAFCGAAYQSVRVHREVQDAPKVILGCCTVCTQDRLNSHDSMITILACRYLSTSTSLLAAMTVVSMDLDESHNVTQQPQPTTVEPLIYMQAPPASRISYFVKLWSLKIAQRAGFAIIRALNPAPKGIRPSFLKTYPCRPHLRNRIFIPQSRKPWEQLPVYLSLHAGGHALCDAQFDDEFCATLANKLNILVISIEYSRAPRSRFPGPTNDVVAIAQAIIEDDDLPINKTRVVLGGFSAGGNLALSAAQFPEVKDKICAVVCWYPVTDFSLSSLEKQSSRPYRNKKDMDDLKDWASLWQWAYILPGQNIRDPLLSVRYAKAENLPSWIYMIGAQYDMLANEARETIFDIASLDARERVVGLDEFEKSTYKWKLVRDVRHAFTHDIMNGRSKATEAIDKMRTEQMMLSVGKWLLRGPFGNSQTHS</sequence>
<accession>A0A2J6R8B9</accession>
<evidence type="ECO:0000313" key="2">
    <source>
        <dbReference type="EMBL" id="PMD34753.1"/>
    </source>
</evidence>
<dbReference type="GO" id="GO:0016787">
    <property type="term" value="F:hydrolase activity"/>
    <property type="evidence" value="ECO:0007669"/>
    <property type="project" value="UniProtKB-KW"/>
</dbReference>
<gene>
    <name evidence="2" type="ORF">L207DRAFT_603853</name>
</gene>
<evidence type="ECO:0000313" key="3">
    <source>
        <dbReference type="Proteomes" id="UP000235786"/>
    </source>
</evidence>
<organism evidence="2 3">
    <name type="scientific">Hyaloscypha variabilis (strain UAMH 11265 / GT02V1 / F)</name>
    <name type="common">Meliniomyces variabilis</name>
    <dbReference type="NCBI Taxonomy" id="1149755"/>
    <lineage>
        <taxon>Eukaryota</taxon>
        <taxon>Fungi</taxon>
        <taxon>Dikarya</taxon>
        <taxon>Ascomycota</taxon>
        <taxon>Pezizomycotina</taxon>
        <taxon>Leotiomycetes</taxon>
        <taxon>Helotiales</taxon>
        <taxon>Hyaloscyphaceae</taxon>
        <taxon>Hyaloscypha</taxon>
        <taxon>Hyaloscypha variabilis</taxon>
    </lineage>
</organism>
<keyword evidence="3" id="KW-1185">Reference proteome</keyword>
<dbReference type="InterPro" id="IPR013094">
    <property type="entry name" value="AB_hydrolase_3"/>
</dbReference>
<keyword evidence="2" id="KW-0378">Hydrolase</keyword>
<evidence type="ECO:0000259" key="1">
    <source>
        <dbReference type="Pfam" id="PF07859"/>
    </source>
</evidence>
<dbReference type="PANTHER" id="PTHR23024">
    <property type="entry name" value="ARYLACETAMIDE DEACETYLASE"/>
    <property type="match status" value="1"/>
</dbReference>
<dbReference type="InterPro" id="IPR029058">
    <property type="entry name" value="AB_hydrolase_fold"/>
</dbReference>
<dbReference type="SUPFAM" id="SSF53474">
    <property type="entry name" value="alpha/beta-Hydrolases"/>
    <property type="match status" value="1"/>
</dbReference>
<dbReference type="OrthoDB" id="408631at2759"/>
<feature type="domain" description="Alpha/beta hydrolase fold-3" evidence="1">
    <location>
        <begin position="220"/>
        <end position="403"/>
    </location>
</feature>
<proteinExistence type="predicted"/>
<dbReference type="PANTHER" id="PTHR23024:SF24">
    <property type="entry name" value="ALPHA_BETA HYDROLASE FOLD-3 DOMAIN-CONTAINING PROTEIN"/>
    <property type="match status" value="1"/>
</dbReference>
<dbReference type="Proteomes" id="UP000235786">
    <property type="component" value="Unassembled WGS sequence"/>
</dbReference>
<dbReference type="Pfam" id="PF07859">
    <property type="entry name" value="Abhydrolase_3"/>
    <property type="match status" value="1"/>
</dbReference>
<reference evidence="2 3" key="1">
    <citation type="submission" date="2016-04" db="EMBL/GenBank/DDBJ databases">
        <title>A degradative enzymes factory behind the ericoid mycorrhizal symbiosis.</title>
        <authorList>
            <consortium name="DOE Joint Genome Institute"/>
            <person name="Martino E."/>
            <person name="Morin E."/>
            <person name="Grelet G."/>
            <person name="Kuo A."/>
            <person name="Kohler A."/>
            <person name="Daghino S."/>
            <person name="Barry K."/>
            <person name="Choi C."/>
            <person name="Cichocki N."/>
            <person name="Clum A."/>
            <person name="Copeland A."/>
            <person name="Hainaut M."/>
            <person name="Haridas S."/>
            <person name="Labutti K."/>
            <person name="Lindquist E."/>
            <person name="Lipzen A."/>
            <person name="Khouja H.-R."/>
            <person name="Murat C."/>
            <person name="Ohm R."/>
            <person name="Olson A."/>
            <person name="Spatafora J."/>
            <person name="Veneault-Fourrey C."/>
            <person name="Henrissat B."/>
            <person name="Grigoriev I."/>
            <person name="Martin F."/>
            <person name="Perotto S."/>
        </authorList>
    </citation>
    <scope>NUCLEOTIDE SEQUENCE [LARGE SCALE GENOMIC DNA]</scope>
    <source>
        <strain evidence="2 3">F</strain>
    </source>
</reference>
<dbReference type="EMBL" id="KZ613953">
    <property type="protein sequence ID" value="PMD34753.1"/>
    <property type="molecule type" value="Genomic_DNA"/>
</dbReference>
<protein>
    <submittedName>
        <fullName evidence="2">Alpha/beta-hydrolase</fullName>
    </submittedName>
</protein>